<comment type="caution">
    <text evidence="1">The sequence shown here is derived from an EMBL/GenBank/DDBJ whole genome shotgun (WGS) entry which is preliminary data.</text>
</comment>
<accession>G6B1E8</accession>
<dbReference type="RefSeq" id="WP_007902748.1">
    <property type="nucleotide sequence ID" value="NZ_JH379469.1"/>
</dbReference>
<sequence>MRTILSAIVLLLYVATEGMAQNISFKTEELKRVAAELKLDGLDTLKVGYSVFPKDKYKIVIKKTDNGMVEHIGLSLFRNAYRQKDNNAVLEFIESGLLCQTFKLTRNSLKYMDAKFVKGGWSNLLAITDSASFTIGKIDNKVYQAVWKEGDAEVVNMLIPIKYDLLLSTPRKELEHNFMRDLKAYKPKQQPAECDIDVANLRTVRDLEDTLYTLPGKNYILPTVTNTTYYRLSGKKDYVPVIDPKYPVQTIANTMLLNCKSIPEAKMSITMIASDKKNETAIVSVRQFMEFVKSQGCISYFSFEEMKDGKLYGAMFIYNKETGYDHIFSLECNVKDIATNKLVLNSRAYLYTPTTNVKNLYNDIKTKK</sequence>
<protein>
    <submittedName>
        <fullName evidence="1">Uncharacterized protein</fullName>
    </submittedName>
</protein>
<dbReference type="eggNOG" id="ENOG502ZK4P">
    <property type="taxonomic scope" value="Bacteria"/>
</dbReference>
<reference evidence="1 2" key="1">
    <citation type="submission" date="2011-08" db="EMBL/GenBank/DDBJ databases">
        <authorList>
            <person name="Weinstock G."/>
            <person name="Sodergren E."/>
            <person name="Clifton S."/>
            <person name="Fulton L."/>
            <person name="Fulton B."/>
            <person name="Courtney L."/>
            <person name="Fronick C."/>
            <person name="Harrison M."/>
            <person name="Strong C."/>
            <person name="Farmer C."/>
            <person name="Delahaunty K."/>
            <person name="Markovic C."/>
            <person name="Hall O."/>
            <person name="Minx P."/>
            <person name="Tomlinson C."/>
            <person name="Mitreva M."/>
            <person name="Hou S."/>
            <person name="Chen J."/>
            <person name="Wollam A."/>
            <person name="Pepin K.H."/>
            <person name="Johnson M."/>
            <person name="Bhonagiri V."/>
            <person name="Zhang X."/>
            <person name="Suruliraj S."/>
            <person name="Warren W."/>
            <person name="Chinwalla A."/>
            <person name="Mardis E.R."/>
            <person name="Wilson R.K."/>
        </authorList>
    </citation>
    <scope>NUCLEOTIDE SEQUENCE [LARGE SCALE GENOMIC DNA]</scope>
    <source>
        <strain evidence="1 2">DSM 18206</strain>
    </source>
</reference>
<organism evidence="1 2">
    <name type="scientific">Leyella stercorea DSM 18206</name>
    <dbReference type="NCBI Taxonomy" id="1002367"/>
    <lineage>
        <taxon>Bacteria</taxon>
        <taxon>Pseudomonadati</taxon>
        <taxon>Bacteroidota</taxon>
        <taxon>Bacteroidia</taxon>
        <taxon>Bacteroidales</taxon>
        <taxon>Prevotellaceae</taxon>
        <taxon>Leyella</taxon>
    </lineage>
</organism>
<dbReference type="PATRIC" id="fig|1002367.3.peg.2192"/>
<evidence type="ECO:0000313" key="1">
    <source>
        <dbReference type="EMBL" id="EHJ36457.1"/>
    </source>
</evidence>
<dbReference type="AlphaFoldDB" id="G6B1E8"/>
<name>G6B1E8_9BACT</name>
<dbReference type="EMBL" id="AFZZ01000243">
    <property type="protein sequence ID" value="EHJ36457.1"/>
    <property type="molecule type" value="Genomic_DNA"/>
</dbReference>
<dbReference type="Proteomes" id="UP000004407">
    <property type="component" value="Unassembled WGS sequence"/>
</dbReference>
<proteinExistence type="predicted"/>
<gene>
    <name evidence="1" type="ORF">HMPREF0673_02719</name>
</gene>
<dbReference type="HOGENOM" id="CLU_751972_0_0_10"/>
<dbReference type="GeneID" id="78338118"/>
<evidence type="ECO:0000313" key="2">
    <source>
        <dbReference type="Proteomes" id="UP000004407"/>
    </source>
</evidence>